<evidence type="ECO:0000259" key="1">
    <source>
        <dbReference type="Pfam" id="PF06605"/>
    </source>
</evidence>
<accession>A0A9X2S858</accession>
<protein>
    <submittedName>
        <fullName evidence="2">Phage tail protein</fullName>
    </submittedName>
</protein>
<dbReference type="EMBL" id="JANJZL010000019">
    <property type="protein sequence ID" value="MCR2045482.1"/>
    <property type="molecule type" value="Genomic_DNA"/>
</dbReference>
<dbReference type="Pfam" id="PF06605">
    <property type="entry name" value="Prophage_tail"/>
    <property type="match status" value="1"/>
</dbReference>
<dbReference type="AlphaFoldDB" id="A0A9X2S858"/>
<dbReference type="InterPro" id="IPR010572">
    <property type="entry name" value="Tail_dom"/>
</dbReference>
<proteinExistence type="predicted"/>
<dbReference type="RefSeq" id="WP_257490742.1">
    <property type="nucleotide sequence ID" value="NZ_JANJZL010000019.1"/>
</dbReference>
<evidence type="ECO:0000313" key="2">
    <source>
        <dbReference type="EMBL" id="MCR2045482.1"/>
    </source>
</evidence>
<feature type="domain" description="Tail spike" evidence="1">
    <location>
        <begin position="122"/>
        <end position="334"/>
    </location>
</feature>
<evidence type="ECO:0000313" key="3">
    <source>
        <dbReference type="Proteomes" id="UP001142078"/>
    </source>
</evidence>
<reference evidence="2" key="1">
    <citation type="submission" date="2022-07" db="EMBL/GenBank/DDBJ databases">
        <title>Enhanced cultured diversity of the mouse gut microbiota enables custom-made synthetic communities.</title>
        <authorList>
            <person name="Afrizal A."/>
        </authorList>
    </citation>
    <scope>NUCLEOTIDE SEQUENCE</scope>
    <source>
        <strain evidence="2">DSM 29482</strain>
    </source>
</reference>
<name>A0A9X2S858_9FIRM</name>
<dbReference type="NCBIfam" id="TIGR01665">
    <property type="entry name" value="put_anti_recept"/>
    <property type="match status" value="1"/>
</dbReference>
<dbReference type="InterPro" id="IPR007119">
    <property type="entry name" value="Phage_tail_spike_N"/>
</dbReference>
<organism evidence="2 3">
    <name type="scientific">Anaerosalibacter massiliensis</name>
    <dbReference type="NCBI Taxonomy" id="1347392"/>
    <lineage>
        <taxon>Bacteria</taxon>
        <taxon>Bacillati</taxon>
        <taxon>Bacillota</taxon>
        <taxon>Tissierellia</taxon>
        <taxon>Tissierellales</taxon>
        <taxon>Sporanaerobacteraceae</taxon>
        <taxon>Anaerosalibacter</taxon>
    </lineage>
</organism>
<comment type="caution">
    <text evidence="2">The sequence shown here is derived from an EMBL/GenBank/DDBJ whole genome shotgun (WGS) entry which is preliminary data.</text>
</comment>
<gene>
    <name evidence="2" type="ORF">NSA23_15380</name>
</gene>
<keyword evidence="3" id="KW-1185">Reference proteome</keyword>
<sequence length="619" mass="70361">MIEYFSPGTTVFKGGTLLSKAFDAKITHERNGKFDLEFKYPLVDDKYKDFKKSTIFYADVPYMKKQAFYLSKIKKMKGYVEVYAKHIFFLLDKNITKDIKSSNVIGSTILERFNNSLQIPHNYTFSSNITESHMFNAPGYQNAMSVLAEGKHSILGQWGGVLVMDNFDIKLQKRFGRDTEFLVAKRKNINDLEIDEDSEDVVTRLFLTRELEDDEGNNGVITAIVDSPLIDEYSGIYGDAREVQDEKVTNKEELIKYGEDIFRLQRIDLPDESFSIDVTDDVKEYEFTIDDTALIYYEDYDIYKRVMVTSYTYDPIANKYLKVNFGDKPRTMLQATSEKVSDSIEKDIKPSFDYINSMIKDITEQIKDPDGGVIITKKDNLGRPMELLITDNLDLEKAKNIWRWNINGLGHSSNGINGDFNIGITQDGHIVGDFITTGVLNAGLIKAGVFQSLDGTVYFDMEKGTVRVGGESGAIILTNDFIKAMHKDNSYSKFSYDGFERYDAGTKHSYHYMTKIIKFSAGADGQAPTNKWISLGPEFNNKNWSVALSISDSMQASSNEATIHRIVLTQGHDSNNRPVQPRFRNGEWEYPVMGYKTNYNCKNNSRRYGPVAGIMIVTA</sequence>
<dbReference type="Proteomes" id="UP001142078">
    <property type="component" value="Unassembled WGS sequence"/>
</dbReference>